<evidence type="ECO:0000313" key="1">
    <source>
        <dbReference type="EMBL" id="KAJ8321000.1"/>
    </source>
</evidence>
<protein>
    <submittedName>
        <fullName evidence="1">Uncharacterized protein</fullName>
    </submittedName>
</protein>
<dbReference type="Proteomes" id="UP001217089">
    <property type="component" value="Unassembled WGS sequence"/>
</dbReference>
<keyword evidence="2" id="KW-1185">Reference proteome</keyword>
<gene>
    <name evidence="1" type="ORF">KUTeg_002587</name>
</gene>
<name>A0ABQ9FZ56_TEGGR</name>
<comment type="caution">
    <text evidence="1">The sequence shown here is derived from an EMBL/GenBank/DDBJ whole genome shotgun (WGS) entry which is preliminary data.</text>
</comment>
<evidence type="ECO:0000313" key="2">
    <source>
        <dbReference type="Proteomes" id="UP001217089"/>
    </source>
</evidence>
<organism evidence="1 2">
    <name type="scientific">Tegillarca granosa</name>
    <name type="common">Malaysian cockle</name>
    <name type="synonym">Anadara granosa</name>
    <dbReference type="NCBI Taxonomy" id="220873"/>
    <lineage>
        <taxon>Eukaryota</taxon>
        <taxon>Metazoa</taxon>
        <taxon>Spiralia</taxon>
        <taxon>Lophotrochozoa</taxon>
        <taxon>Mollusca</taxon>
        <taxon>Bivalvia</taxon>
        <taxon>Autobranchia</taxon>
        <taxon>Pteriomorphia</taxon>
        <taxon>Arcoida</taxon>
        <taxon>Arcoidea</taxon>
        <taxon>Arcidae</taxon>
        <taxon>Tegillarca</taxon>
    </lineage>
</organism>
<proteinExistence type="predicted"/>
<accession>A0ABQ9FZ56</accession>
<dbReference type="EMBL" id="JARBDR010000141">
    <property type="protein sequence ID" value="KAJ8321000.1"/>
    <property type="molecule type" value="Genomic_DNA"/>
</dbReference>
<reference evidence="1 2" key="1">
    <citation type="submission" date="2022-12" db="EMBL/GenBank/DDBJ databases">
        <title>Chromosome-level genome of Tegillarca granosa.</title>
        <authorList>
            <person name="Kim J."/>
        </authorList>
    </citation>
    <scope>NUCLEOTIDE SEQUENCE [LARGE SCALE GENOMIC DNA]</scope>
    <source>
        <strain evidence="1">Teg-2019</strain>
        <tissue evidence="1">Adductor muscle</tissue>
    </source>
</reference>
<sequence>MLIPLSEIFLQESVSVSCKIDFKDITGATQLKVCLKISHNKTFVFEKLCIVEFVMFGRWILASISSHIDRYSLYMSSVSQLFLLYLVSSVLSLYEFGSPNIFQNFVLFLIGFEIILVRKQIISCFNIYLYSYTTVSVLQVYKNLTLSSLKVQINIQFKVFKEKEMHLPGIDIGVIHPYHYCLYSDVFKN</sequence>